<feature type="transmembrane region" description="Helical" evidence="5">
    <location>
        <begin position="151"/>
        <end position="172"/>
    </location>
</feature>
<evidence type="ECO:0000256" key="2">
    <source>
        <dbReference type="ARBA" id="ARBA00022777"/>
    </source>
</evidence>
<dbReference type="GO" id="GO:0016020">
    <property type="term" value="C:membrane"/>
    <property type="evidence" value="ECO:0007669"/>
    <property type="project" value="InterPro"/>
</dbReference>
<dbReference type="InterPro" id="IPR003594">
    <property type="entry name" value="HATPase_dom"/>
</dbReference>
<evidence type="ECO:0000313" key="8">
    <source>
        <dbReference type="EMBL" id="MBL0003790.1"/>
    </source>
</evidence>
<dbReference type="PANTHER" id="PTHR24421">
    <property type="entry name" value="NITRATE/NITRITE SENSOR PROTEIN NARX-RELATED"/>
    <property type="match status" value="1"/>
</dbReference>
<dbReference type="Pfam" id="PF02518">
    <property type="entry name" value="HATPase_c"/>
    <property type="match status" value="1"/>
</dbReference>
<keyword evidence="5" id="KW-1133">Transmembrane helix</keyword>
<dbReference type="Gene3D" id="1.20.5.1930">
    <property type="match status" value="1"/>
</dbReference>
<feature type="transmembrane region" description="Helical" evidence="5">
    <location>
        <begin position="125"/>
        <end position="145"/>
    </location>
</feature>
<feature type="transmembrane region" description="Helical" evidence="5">
    <location>
        <begin position="92"/>
        <end position="118"/>
    </location>
</feature>
<evidence type="ECO:0000313" key="9">
    <source>
        <dbReference type="Proteomes" id="UP000886632"/>
    </source>
</evidence>
<dbReference type="GO" id="GO:0046983">
    <property type="term" value="F:protein dimerization activity"/>
    <property type="evidence" value="ECO:0007669"/>
    <property type="project" value="InterPro"/>
</dbReference>
<feature type="domain" description="Histidine kinase/HSP90-like ATPase" evidence="6">
    <location>
        <begin position="315"/>
        <end position="404"/>
    </location>
</feature>
<evidence type="ECO:0000256" key="3">
    <source>
        <dbReference type="ARBA" id="ARBA00023012"/>
    </source>
</evidence>
<feature type="domain" description="Signal transduction histidine kinase subgroup 3 dimerisation and phosphoacceptor" evidence="7">
    <location>
        <begin position="213"/>
        <end position="275"/>
    </location>
</feature>
<dbReference type="AlphaFoldDB" id="A0A9D7T9B4"/>
<keyword evidence="2" id="KW-0418">Kinase</keyword>
<feature type="transmembrane region" description="Helical" evidence="5">
    <location>
        <begin position="53"/>
        <end position="72"/>
    </location>
</feature>
<evidence type="ECO:0000256" key="1">
    <source>
        <dbReference type="ARBA" id="ARBA00022679"/>
    </source>
</evidence>
<dbReference type="Proteomes" id="UP000886632">
    <property type="component" value="Unassembled WGS sequence"/>
</dbReference>
<keyword evidence="5" id="KW-0472">Membrane</keyword>
<accession>A0A9D7T9B4</accession>
<protein>
    <recommendedName>
        <fullName evidence="10">Sensor histidine kinase</fullName>
    </recommendedName>
</protein>
<sequence>MTTGTGADGVARPTLDVMQERHLEPLGIATAGMAWLSIGVVELIGLSDRASNWWWLAYLGYGAAYLWCVVVAPKGHWPRRERAIALGVVTPLGVAVVALSSSSGFTSISLVMTAILLANLVSVRVVVGIVLVQTLAVVALLWTTFSDGGMAYAVSTGVAFFAFQLFALLMVVSVRATEAARNEADRARGEAEAANAALRAAQTQLATTSRTQERLRIARDLHDVVGHQLTALSVNLQVASRTATGPAKDDLEVCRAVASDLLRDVREVVSQLRETPSAGPEFAEELRTIGHSVPSPIVDVDVADDLPPLGAAEADVVRRCIQEIVTNAVRHSGATSVWIAVEELDGVVSVTARDDGQGSGGDGADVVMGHGLTGMVERFEALGGSVAWTARPGQGFTLQASVPVGRVAAT</sequence>
<keyword evidence="5" id="KW-0812">Transmembrane</keyword>
<dbReference type="EMBL" id="JADKGK010000015">
    <property type="protein sequence ID" value="MBL0003790.1"/>
    <property type="molecule type" value="Genomic_DNA"/>
</dbReference>
<dbReference type="InterPro" id="IPR036890">
    <property type="entry name" value="HATPase_C_sf"/>
</dbReference>
<dbReference type="SUPFAM" id="SSF55874">
    <property type="entry name" value="ATPase domain of HSP90 chaperone/DNA topoisomerase II/histidine kinase"/>
    <property type="match status" value="1"/>
</dbReference>
<dbReference type="InterPro" id="IPR050482">
    <property type="entry name" value="Sensor_HK_TwoCompSys"/>
</dbReference>
<feature type="transmembrane region" description="Helical" evidence="5">
    <location>
        <begin position="26"/>
        <end position="46"/>
    </location>
</feature>
<keyword evidence="1" id="KW-0808">Transferase</keyword>
<name>A0A9D7T9B4_9MICO</name>
<dbReference type="GO" id="GO:0000155">
    <property type="term" value="F:phosphorelay sensor kinase activity"/>
    <property type="evidence" value="ECO:0007669"/>
    <property type="project" value="InterPro"/>
</dbReference>
<dbReference type="Gene3D" id="3.30.565.10">
    <property type="entry name" value="Histidine kinase-like ATPase, C-terminal domain"/>
    <property type="match status" value="1"/>
</dbReference>
<keyword evidence="3" id="KW-0902">Two-component regulatory system</keyword>
<evidence type="ECO:0000256" key="5">
    <source>
        <dbReference type="SAM" id="Phobius"/>
    </source>
</evidence>
<dbReference type="CDD" id="cd16917">
    <property type="entry name" value="HATPase_UhpB-NarQ-NarX-like"/>
    <property type="match status" value="1"/>
</dbReference>
<evidence type="ECO:0000259" key="6">
    <source>
        <dbReference type="Pfam" id="PF02518"/>
    </source>
</evidence>
<organism evidence="8 9">
    <name type="scientific">Candidatus Phosphoribacter hodrii</name>
    <dbReference type="NCBI Taxonomy" id="2953743"/>
    <lineage>
        <taxon>Bacteria</taxon>
        <taxon>Bacillati</taxon>
        <taxon>Actinomycetota</taxon>
        <taxon>Actinomycetes</taxon>
        <taxon>Micrococcales</taxon>
        <taxon>Dermatophilaceae</taxon>
        <taxon>Candidatus Phosphoribacter</taxon>
    </lineage>
</organism>
<feature type="coiled-coil region" evidence="4">
    <location>
        <begin position="177"/>
        <end position="204"/>
    </location>
</feature>
<dbReference type="InterPro" id="IPR011712">
    <property type="entry name" value="Sig_transdc_His_kin_sub3_dim/P"/>
</dbReference>
<gene>
    <name evidence="8" type="ORF">IPP00_07275</name>
</gene>
<evidence type="ECO:0008006" key="10">
    <source>
        <dbReference type="Google" id="ProtNLM"/>
    </source>
</evidence>
<reference evidence="8" key="1">
    <citation type="submission" date="2020-10" db="EMBL/GenBank/DDBJ databases">
        <title>Connecting structure to function with the recovery of over 1000 high-quality activated sludge metagenome-assembled genomes encoding full-length rRNA genes using long-read sequencing.</title>
        <authorList>
            <person name="Singleton C.M."/>
            <person name="Petriglieri F."/>
            <person name="Kristensen J.M."/>
            <person name="Kirkegaard R.H."/>
            <person name="Michaelsen T.Y."/>
            <person name="Andersen M.H."/>
            <person name="Karst S.M."/>
            <person name="Dueholm M.S."/>
            <person name="Nielsen P.H."/>
            <person name="Albertsen M."/>
        </authorList>
    </citation>
    <scope>NUCLEOTIDE SEQUENCE</scope>
    <source>
        <strain evidence="8">Ribe_18-Q3-R11-54_MAXAC.001</strain>
    </source>
</reference>
<proteinExistence type="predicted"/>
<comment type="caution">
    <text evidence="8">The sequence shown here is derived from an EMBL/GenBank/DDBJ whole genome shotgun (WGS) entry which is preliminary data.</text>
</comment>
<dbReference type="Pfam" id="PF07730">
    <property type="entry name" value="HisKA_3"/>
    <property type="match status" value="1"/>
</dbReference>
<keyword evidence="4" id="KW-0175">Coiled coil</keyword>
<evidence type="ECO:0000259" key="7">
    <source>
        <dbReference type="Pfam" id="PF07730"/>
    </source>
</evidence>
<dbReference type="PANTHER" id="PTHR24421:SF59">
    <property type="entry name" value="OXYGEN SENSOR HISTIDINE KINASE NREB"/>
    <property type="match status" value="1"/>
</dbReference>
<evidence type="ECO:0000256" key="4">
    <source>
        <dbReference type="SAM" id="Coils"/>
    </source>
</evidence>